<keyword evidence="4 7" id="KW-0732">Signal</keyword>
<keyword evidence="6" id="KW-0472">Membrane</keyword>
<proteinExistence type="inferred from homology"/>
<evidence type="ECO:0000256" key="3">
    <source>
        <dbReference type="ARBA" id="ARBA00022525"/>
    </source>
</evidence>
<evidence type="ECO:0008006" key="10">
    <source>
        <dbReference type="Google" id="ProtNLM"/>
    </source>
</evidence>
<evidence type="ECO:0000256" key="7">
    <source>
        <dbReference type="SAM" id="SignalP"/>
    </source>
</evidence>
<dbReference type="GO" id="GO:0016671">
    <property type="term" value="F:oxidoreductase activity, acting on a sulfur group of donors, disulfide as acceptor"/>
    <property type="evidence" value="ECO:0007669"/>
    <property type="project" value="InterPro"/>
</dbReference>
<keyword evidence="6" id="KW-0812">Transmembrane</keyword>
<dbReference type="GO" id="GO:0005576">
    <property type="term" value="C:extracellular region"/>
    <property type="evidence" value="ECO:0007669"/>
    <property type="project" value="UniProtKB-SubCell"/>
</dbReference>
<evidence type="ECO:0000256" key="2">
    <source>
        <dbReference type="ARBA" id="ARBA00005679"/>
    </source>
</evidence>
<comment type="caution">
    <text evidence="8">The sequence shown here is derived from an EMBL/GenBank/DDBJ whole genome shotgun (WGS) entry which is preliminary data.</text>
</comment>
<comment type="similarity">
    <text evidence="2">Belongs to the GILT family.</text>
</comment>
<feature type="signal peptide" evidence="7">
    <location>
        <begin position="1"/>
        <end position="25"/>
    </location>
</feature>
<keyword evidence="9" id="KW-1185">Reference proteome</keyword>
<dbReference type="AlphaFoldDB" id="A0A8T2Y0S8"/>
<reference evidence="8" key="1">
    <citation type="journal article" date="2021" name="J. Hered.">
        <title>Genome Assembly of Salicaceae Populus deltoides (Eastern Cottonwood) I-69 Based on Nanopore Sequencing and Hi-C Technologies.</title>
        <authorList>
            <person name="Bai S."/>
            <person name="Wu H."/>
            <person name="Zhang J."/>
            <person name="Pan Z."/>
            <person name="Zhao W."/>
            <person name="Li Z."/>
            <person name="Tong C."/>
        </authorList>
    </citation>
    <scope>NUCLEOTIDE SEQUENCE</scope>
    <source>
        <tissue evidence="8">Leaf</tissue>
    </source>
</reference>
<gene>
    <name evidence="8" type="ORF">H0E87_017581</name>
</gene>
<comment type="subcellular location">
    <subcellularLocation>
        <location evidence="1">Secreted</location>
    </subcellularLocation>
</comment>
<evidence type="ECO:0000313" key="9">
    <source>
        <dbReference type="Proteomes" id="UP000807159"/>
    </source>
</evidence>
<evidence type="ECO:0000256" key="6">
    <source>
        <dbReference type="SAM" id="Phobius"/>
    </source>
</evidence>
<dbReference type="PANTHER" id="PTHR13234">
    <property type="entry name" value="GAMMA-INTERFERON INDUCIBLE LYSOSOMAL THIOL REDUCTASE GILT"/>
    <property type="match status" value="1"/>
</dbReference>
<evidence type="ECO:0000256" key="1">
    <source>
        <dbReference type="ARBA" id="ARBA00004613"/>
    </source>
</evidence>
<evidence type="ECO:0000256" key="5">
    <source>
        <dbReference type="ARBA" id="ARBA00023180"/>
    </source>
</evidence>
<keyword evidence="6" id="KW-1133">Transmembrane helix</keyword>
<protein>
    <recommendedName>
        <fullName evidence="10">Gamma-interferon-inducible lysosomal thiol reductase</fullName>
    </recommendedName>
</protein>
<dbReference type="PANTHER" id="PTHR13234:SF8">
    <property type="entry name" value="GAMMA-INTERFERON-INDUCIBLE LYSOSOMAL THIOL REDUCTASE"/>
    <property type="match status" value="1"/>
</dbReference>
<dbReference type="Proteomes" id="UP000807159">
    <property type="component" value="Chromosome 9"/>
</dbReference>
<sequence length="182" mass="20889">MASRLTTTALSFLTCLLILFSFSSSTTILPSNSDKVSLALYYESLCPYSANFIVNYLDKLVEDDDLLSIVDLYLSPWGNAKIRGNDTFVCQHGPYECLLNTVEACAIHAWPKLVRLLDFFKSDLIWFRISFMWKTIFLLFIVLRNWFMRESTQNGSHASKNWVWIQSVFPSAILVDMAMSLN</sequence>
<evidence type="ECO:0000313" key="8">
    <source>
        <dbReference type="EMBL" id="KAH8498704.1"/>
    </source>
</evidence>
<dbReference type="EMBL" id="JACEGQ020000009">
    <property type="protein sequence ID" value="KAH8498704.1"/>
    <property type="molecule type" value="Genomic_DNA"/>
</dbReference>
<evidence type="ECO:0000256" key="4">
    <source>
        <dbReference type="ARBA" id="ARBA00022729"/>
    </source>
</evidence>
<name>A0A8T2Y0S8_POPDE</name>
<dbReference type="InterPro" id="IPR004911">
    <property type="entry name" value="Interferon-induced_GILT"/>
</dbReference>
<organism evidence="8 9">
    <name type="scientific">Populus deltoides</name>
    <name type="common">Eastern poplar</name>
    <name type="synonym">Eastern cottonwood</name>
    <dbReference type="NCBI Taxonomy" id="3696"/>
    <lineage>
        <taxon>Eukaryota</taxon>
        <taxon>Viridiplantae</taxon>
        <taxon>Streptophyta</taxon>
        <taxon>Embryophyta</taxon>
        <taxon>Tracheophyta</taxon>
        <taxon>Spermatophyta</taxon>
        <taxon>Magnoliopsida</taxon>
        <taxon>eudicotyledons</taxon>
        <taxon>Gunneridae</taxon>
        <taxon>Pentapetalae</taxon>
        <taxon>rosids</taxon>
        <taxon>fabids</taxon>
        <taxon>Malpighiales</taxon>
        <taxon>Salicaceae</taxon>
        <taxon>Saliceae</taxon>
        <taxon>Populus</taxon>
    </lineage>
</organism>
<feature type="transmembrane region" description="Helical" evidence="6">
    <location>
        <begin position="125"/>
        <end position="143"/>
    </location>
</feature>
<dbReference type="Pfam" id="PF03227">
    <property type="entry name" value="GILT"/>
    <property type="match status" value="1"/>
</dbReference>
<keyword evidence="3" id="KW-0964">Secreted</keyword>
<feature type="chain" id="PRO_5035752810" description="Gamma-interferon-inducible lysosomal thiol reductase" evidence="7">
    <location>
        <begin position="26"/>
        <end position="182"/>
    </location>
</feature>
<accession>A0A8T2Y0S8</accession>
<keyword evidence="5" id="KW-0325">Glycoprotein</keyword>